<keyword evidence="2 3" id="KW-0802">TPR repeat</keyword>
<keyword evidence="6" id="KW-1185">Reference proteome</keyword>
<keyword evidence="1" id="KW-0677">Repeat</keyword>
<dbReference type="PROSITE" id="PS50293">
    <property type="entry name" value="TPR_REGION"/>
    <property type="match status" value="1"/>
</dbReference>
<dbReference type="InterPro" id="IPR051012">
    <property type="entry name" value="CellSynth/LPSAsmb/PSIAsmb"/>
</dbReference>
<dbReference type="InterPro" id="IPR011990">
    <property type="entry name" value="TPR-like_helical_dom_sf"/>
</dbReference>
<dbReference type="SUPFAM" id="SSF48452">
    <property type="entry name" value="TPR-like"/>
    <property type="match status" value="1"/>
</dbReference>
<reference evidence="5 6" key="1">
    <citation type="submission" date="2018-05" db="EMBL/GenBank/DDBJ databases">
        <title>Marinifilum breve JC075T sp. nov., a marine bacterium isolated from Yongle Blue Hole in the South China Sea.</title>
        <authorList>
            <person name="Fu T."/>
        </authorList>
    </citation>
    <scope>NUCLEOTIDE SEQUENCE [LARGE SCALE GENOMIC DNA]</scope>
    <source>
        <strain evidence="5 6">JC075</strain>
    </source>
</reference>
<sequence length="425" mass="49409">MKRFFFTLTLASIFFIPNASSQRTNKVDQMLFNGQYESAIPILKQMVAKDSTNSKLYFRLGKAYQSLNQYIPAIENYQKAHKLHPNSTATLFNYSNCLYSSGNYPESQNQLLKLQAVDSMHYQGNLLLAKTYANLSNYPKGLDTYETLIARDSLNPYLHKQAANLKGKMHDFIGALASYLKAYELNPKDLSVILNVIQKFSEMAGFEQALDYCNKGLELYPNNHLIQKKKAQCLMGLEWYENALNIYKDLETRKKLNLNGYKQLGICYMQTRQYQKAIDAFFICMADPEMGASFDKDPMLNYFLGVCFSRIKDHKNGILYLQNSLDYIVPPIKSSMHLYLAKAYNATREFEKAVIEYKNHFELDRSNPEVLYEIATTYEEFGDNKKKALKYYSQYIRETKDIGGERYEYAKSRILHIKEKIHFEK</sequence>
<dbReference type="InterPro" id="IPR019734">
    <property type="entry name" value="TPR_rpt"/>
</dbReference>
<dbReference type="AlphaFoldDB" id="A0A2V4A5G2"/>
<protein>
    <submittedName>
        <fullName evidence="5">Uncharacterized protein</fullName>
    </submittedName>
</protein>
<dbReference type="EMBL" id="QFLI01000013">
    <property type="protein sequence ID" value="PXX96018.1"/>
    <property type="molecule type" value="Genomic_DNA"/>
</dbReference>
<dbReference type="Pfam" id="PF13174">
    <property type="entry name" value="TPR_6"/>
    <property type="match status" value="1"/>
</dbReference>
<evidence type="ECO:0000256" key="4">
    <source>
        <dbReference type="SAM" id="SignalP"/>
    </source>
</evidence>
<organism evidence="5 6">
    <name type="scientific">Marinifilum breve</name>
    <dbReference type="NCBI Taxonomy" id="2184082"/>
    <lineage>
        <taxon>Bacteria</taxon>
        <taxon>Pseudomonadati</taxon>
        <taxon>Bacteroidota</taxon>
        <taxon>Bacteroidia</taxon>
        <taxon>Marinilabiliales</taxon>
        <taxon>Marinifilaceae</taxon>
    </lineage>
</organism>
<dbReference type="Proteomes" id="UP000248079">
    <property type="component" value="Unassembled WGS sequence"/>
</dbReference>
<evidence type="ECO:0000256" key="2">
    <source>
        <dbReference type="ARBA" id="ARBA00022803"/>
    </source>
</evidence>
<proteinExistence type="predicted"/>
<evidence type="ECO:0000313" key="5">
    <source>
        <dbReference type="EMBL" id="PXX96018.1"/>
    </source>
</evidence>
<dbReference type="RefSeq" id="WP_110363330.1">
    <property type="nucleotide sequence ID" value="NZ_QFLI01000013.1"/>
</dbReference>
<keyword evidence="4" id="KW-0732">Signal</keyword>
<feature type="chain" id="PRO_5016065252" evidence="4">
    <location>
        <begin position="22"/>
        <end position="425"/>
    </location>
</feature>
<feature type="signal peptide" evidence="4">
    <location>
        <begin position="1"/>
        <end position="21"/>
    </location>
</feature>
<dbReference type="SMART" id="SM00028">
    <property type="entry name" value="TPR"/>
    <property type="match status" value="7"/>
</dbReference>
<dbReference type="PROSITE" id="PS50005">
    <property type="entry name" value="TPR"/>
    <property type="match status" value="1"/>
</dbReference>
<dbReference type="Gene3D" id="1.25.40.10">
    <property type="entry name" value="Tetratricopeptide repeat domain"/>
    <property type="match status" value="4"/>
</dbReference>
<comment type="caution">
    <text evidence="5">The sequence shown here is derived from an EMBL/GenBank/DDBJ whole genome shotgun (WGS) entry which is preliminary data.</text>
</comment>
<evidence type="ECO:0000256" key="3">
    <source>
        <dbReference type="PROSITE-ProRule" id="PRU00339"/>
    </source>
</evidence>
<dbReference type="PANTHER" id="PTHR45586:SF1">
    <property type="entry name" value="LIPOPOLYSACCHARIDE ASSEMBLY PROTEIN B"/>
    <property type="match status" value="1"/>
</dbReference>
<dbReference type="PANTHER" id="PTHR45586">
    <property type="entry name" value="TPR REPEAT-CONTAINING PROTEIN PA4667"/>
    <property type="match status" value="1"/>
</dbReference>
<evidence type="ECO:0000256" key="1">
    <source>
        <dbReference type="ARBA" id="ARBA00022737"/>
    </source>
</evidence>
<dbReference type="OrthoDB" id="638548at2"/>
<accession>A0A2V4A5G2</accession>
<gene>
    <name evidence="5" type="ORF">DF185_20890</name>
</gene>
<name>A0A2V4A5G2_9BACT</name>
<evidence type="ECO:0000313" key="6">
    <source>
        <dbReference type="Proteomes" id="UP000248079"/>
    </source>
</evidence>
<feature type="repeat" description="TPR" evidence="3">
    <location>
        <begin position="54"/>
        <end position="87"/>
    </location>
</feature>
<dbReference type="Pfam" id="PF00515">
    <property type="entry name" value="TPR_1"/>
    <property type="match status" value="1"/>
</dbReference>